<reference evidence="2 3" key="1">
    <citation type="submission" date="2018-02" db="EMBL/GenBank/DDBJ databases">
        <title>The genomes of Aspergillus section Nigri reveals drivers in fungal speciation.</title>
        <authorList>
            <consortium name="DOE Joint Genome Institute"/>
            <person name="Vesth T.C."/>
            <person name="Nybo J."/>
            <person name="Theobald S."/>
            <person name="Brandl J."/>
            <person name="Frisvad J.C."/>
            <person name="Nielsen K.F."/>
            <person name="Lyhne E.K."/>
            <person name="Kogle M.E."/>
            <person name="Kuo A."/>
            <person name="Riley R."/>
            <person name="Clum A."/>
            <person name="Nolan M."/>
            <person name="Lipzen A."/>
            <person name="Salamov A."/>
            <person name="Henrissat B."/>
            <person name="Wiebenga A."/>
            <person name="De vries R.P."/>
            <person name="Grigoriev I.V."/>
            <person name="Mortensen U.H."/>
            <person name="Andersen M.R."/>
            <person name="Baker S.E."/>
        </authorList>
    </citation>
    <scope>NUCLEOTIDE SEQUENCE [LARGE SCALE GENOMIC DNA]</scope>
    <source>
        <strain evidence="2 3">CBS 121057</strain>
    </source>
</reference>
<sequence length="245" mass="27825">MRCELVVGGPGPHSRRPPFGETLTLFSVPREAPFSAPHLHKACVRGCGKLQLSTFQHWSYTLNGACSLNIRGHLFSAGAKPEAHSQGGVYPKNVYQGDVYPKDVYQEGVYQKDMCLEGRVLDRRVSEGRLVRVACIWDDTQPKRHEAKKACIWNDTQPKRHAAKKACIWNDTQPKRHAAKLTQHPEQHTARMKHRTKNTANTATEPETKNSSPEWHTAREARGQDGKTVRREEQPEERNSTYPDR</sequence>
<dbReference type="Proteomes" id="UP000248423">
    <property type="component" value="Unassembled WGS sequence"/>
</dbReference>
<gene>
    <name evidence="2" type="ORF">BO78DRAFT_443905</name>
</gene>
<feature type="region of interest" description="Disordered" evidence="1">
    <location>
        <begin position="176"/>
        <end position="245"/>
    </location>
</feature>
<accession>A0A319ER38</accession>
<feature type="compositionally biased region" description="Polar residues" evidence="1">
    <location>
        <begin position="198"/>
        <end position="214"/>
    </location>
</feature>
<evidence type="ECO:0000256" key="1">
    <source>
        <dbReference type="SAM" id="MobiDB-lite"/>
    </source>
</evidence>
<feature type="compositionally biased region" description="Basic and acidic residues" evidence="1">
    <location>
        <begin position="216"/>
        <end position="245"/>
    </location>
</feature>
<proteinExistence type="predicted"/>
<dbReference type="AlphaFoldDB" id="A0A319ER38"/>
<dbReference type="EMBL" id="KZ826317">
    <property type="protein sequence ID" value="PYI11711.1"/>
    <property type="molecule type" value="Genomic_DNA"/>
</dbReference>
<organism evidence="2 3">
    <name type="scientific">Aspergillus sclerotiicarbonarius (strain CBS 121057 / IBT 28362)</name>
    <dbReference type="NCBI Taxonomy" id="1448318"/>
    <lineage>
        <taxon>Eukaryota</taxon>
        <taxon>Fungi</taxon>
        <taxon>Dikarya</taxon>
        <taxon>Ascomycota</taxon>
        <taxon>Pezizomycotina</taxon>
        <taxon>Eurotiomycetes</taxon>
        <taxon>Eurotiomycetidae</taxon>
        <taxon>Eurotiales</taxon>
        <taxon>Aspergillaceae</taxon>
        <taxon>Aspergillus</taxon>
        <taxon>Aspergillus subgen. Circumdati</taxon>
    </lineage>
</organism>
<evidence type="ECO:0000313" key="3">
    <source>
        <dbReference type="Proteomes" id="UP000248423"/>
    </source>
</evidence>
<protein>
    <submittedName>
        <fullName evidence="2">Uncharacterized protein</fullName>
    </submittedName>
</protein>
<keyword evidence="3" id="KW-1185">Reference proteome</keyword>
<dbReference type="OrthoDB" id="10631935at2759"/>
<name>A0A319ER38_ASPSB</name>
<dbReference type="VEuPathDB" id="FungiDB:BO78DRAFT_443905"/>
<evidence type="ECO:0000313" key="2">
    <source>
        <dbReference type="EMBL" id="PYI11711.1"/>
    </source>
</evidence>